<evidence type="ECO:0000256" key="3">
    <source>
        <dbReference type="ARBA" id="ARBA00022670"/>
    </source>
</evidence>
<dbReference type="InterPro" id="IPR029058">
    <property type="entry name" value="AB_hydrolase_fold"/>
</dbReference>
<dbReference type="InterPro" id="IPR001375">
    <property type="entry name" value="Peptidase_S9_cat"/>
</dbReference>
<dbReference type="InterPro" id="IPR002471">
    <property type="entry name" value="Pept_S9_AS"/>
</dbReference>
<dbReference type="AlphaFoldDB" id="A0A8J4PRA8"/>
<dbReference type="Gene3D" id="3.40.50.1820">
    <property type="entry name" value="alpha/beta hydrolase"/>
    <property type="match status" value="1"/>
</dbReference>
<gene>
    <name evidence="10" type="ORF">CYY_006069</name>
</gene>
<dbReference type="Pfam" id="PF00326">
    <property type="entry name" value="Peptidase_S9"/>
    <property type="match status" value="1"/>
</dbReference>
<dbReference type="EMBL" id="AJWJ01000264">
    <property type="protein sequence ID" value="KAF2072610.1"/>
    <property type="molecule type" value="Genomic_DNA"/>
</dbReference>
<feature type="domain" description="Peptidase S9 prolyl oligopeptidase catalytic" evidence="8">
    <location>
        <begin position="510"/>
        <end position="726"/>
    </location>
</feature>
<evidence type="ECO:0000256" key="5">
    <source>
        <dbReference type="ARBA" id="ARBA00022825"/>
    </source>
</evidence>
<dbReference type="InterPro" id="IPR051167">
    <property type="entry name" value="Prolyl_oligopep/macrocyclase"/>
</dbReference>
<keyword evidence="4 6" id="KW-0378">Hydrolase</keyword>
<feature type="domain" description="Peptidase S9A N-terminal" evidence="9">
    <location>
        <begin position="6"/>
        <end position="448"/>
    </location>
</feature>
<evidence type="ECO:0000256" key="1">
    <source>
        <dbReference type="ARBA" id="ARBA00001070"/>
    </source>
</evidence>
<dbReference type="GO" id="GO:0070012">
    <property type="term" value="F:oligopeptidase activity"/>
    <property type="evidence" value="ECO:0007669"/>
    <property type="project" value="TreeGrafter"/>
</dbReference>
<evidence type="ECO:0000256" key="4">
    <source>
        <dbReference type="ARBA" id="ARBA00022801"/>
    </source>
</evidence>
<dbReference type="InterPro" id="IPR023302">
    <property type="entry name" value="Pept_S9A_N"/>
</dbReference>
<dbReference type="GO" id="GO:0004252">
    <property type="term" value="F:serine-type endopeptidase activity"/>
    <property type="evidence" value="ECO:0007669"/>
    <property type="project" value="UniProtKB-UniRule"/>
</dbReference>
<dbReference type="SUPFAM" id="SSF53474">
    <property type="entry name" value="alpha/beta-Hydrolases"/>
    <property type="match status" value="1"/>
</dbReference>
<dbReference type="OrthoDB" id="248387at2759"/>
<comment type="catalytic activity">
    <reaction evidence="1">
        <text>Hydrolysis of Pro-|-Xaa &gt;&gt; Ala-|-Xaa in oligopeptides.</text>
        <dbReference type="EC" id="3.4.21.26"/>
    </reaction>
</comment>
<reference evidence="10" key="1">
    <citation type="submission" date="2020-01" db="EMBL/GenBank/DDBJ databases">
        <title>Development of genomics and gene disruption for Polysphondylium violaceum indicates a role for the polyketide synthase stlB in stalk morphogenesis.</title>
        <authorList>
            <person name="Narita B."/>
            <person name="Kawabe Y."/>
            <person name="Kin K."/>
            <person name="Saito T."/>
            <person name="Gibbs R."/>
            <person name="Kuspa A."/>
            <person name="Muzny D."/>
            <person name="Queller D."/>
            <person name="Richards S."/>
            <person name="Strassman J."/>
            <person name="Sucgang R."/>
            <person name="Worley K."/>
            <person name="Schaap P."/>
        </authorList>
    </citation>
    <scope>NUCLEOTIDE SEQUENCE</scope>
    <source>
        <strain evidence="10">QSvi11</strain>
    </source>
</reference>
<comment type="caution">
    <text evidence="10">The sequence shown here is derived from an EMBL/GenBank/DDBJ whole genome shotgun (WGS) entry which is preliminary data.</text>
</comment>
<feature type="compositionally biased region" description="Basic and acidic residues" evidence="7">
    <location>
        <begin position="8"/>
        <end position="22"/>
    </location>
</feature>
<keyword evidence="3 6" id="KW-0645">Protease</keyword>
<dbReference type="PRINTS" id="PR00862">
    <property type="entry name" value="PROLIGOPTASE"/>
</dbReference>
<dbReference type="GO" id="GO:0006508">
    <property type="term" value="P:proteolysis"/>
    <property type="evidence" value="ECO:0007669"/>
    <property type="project" value="UniProtKB-KW"/>
</dbReference>
<evidence type="ECO:0000313" key="10">
    <source>
        <dbReference type="EMBL" id="KAF2072610.1"/>
    </source>
</evidence>
<dbReference type="EC" id="3.4.21.-" evidence="6"/>
<evidence type="ECO:0000256" key="6">
    <source>
        <dbReference type="RuleBase" id="RU368024"/>
    </source>
</evidence>
<accession>A0A8J4PRA8</accession>
<comment type="similarity">
    <text evidence="2 6">Belongs to the peptidase S9A family.</text>
</comment>
<dbReference type="PANTHER" id="PTHR42881:SF2">
    <property type="entry name" value="PROLYL ENDOPEPTIDASE"/>
    <property type="match status" value="1"/>
</dbReference>
<evidence type="ECO:0000259" key="9">
    <source>
        <dbReference type="Pfam" id="PF02897"/>
    </source>
</evidence>
<dbReference type="SUPFAM" id="SSF50993">
    <property type="entry name" value="Peptidase/esterase 'gauge' domain"/>
    <property type="match status" value="1"/>
</dbReference>
<sequence>MKYNYPNSKRDDSIKDDFKSKEKGVVTVPDPYRWLEEQNSEQTKQWVDSQNKVTRTFFQKDNVEDPTLEKIKNQLLDKLDYPKYNFFKRRGSKLFFQKNPGKLNQGIIYMADLDKGGIDNAIVLFDPNQESTDGTWSLQSFNVSNSGKNVIISYSKGGSDWVSIYVAKIPDTVDSNAKLVRSSPETIEWCKFVQPVWDREEKGFIYGRFPEPAGLGDAEKGTETDKNEYQKLYYHLIGQDQSSDTLVFQDESHANYMFSPEFSDDFKYLFIHTSRDCNPEVELSVICNWDDVFVKKTSDKLEVHKVFENFDASYSYICNQDNVVTFVTNLNAPMNRMITVTIPTNPSEIKPSSVVVKELVAEKDYLLEHASTPASGLLYLEYTKDVCNQIQIYDRKGTYIKNVPLPGPGSVYNFYCTHLHDHVYFFFQSFIHNTIYYFDCKENQSQVFIKPEIKDYDPDNYECKQVFYESKDKTRVPMFIVHKKGLVLNGNNPTLLTGYGGFNISYSPYFSLNNIFFIDLFDGVFAVANIRGGGEYGRQWHQKGSLKNKQNAYDDFIAASEYLINEKYTNKDRLAITGGSNGGLMMGALANQRPDLFKVVIPDVGVMDMLRFHKFSIGQHWTSDYGNPDDAEMFDVIHKYSPLHNIPTTATQFPNMLVTTGDHDDRVVPAHSFKYAAQLQHNLGDKVSTPLFILVDQNAGHGAGKPLSKKVQELAYKYYFIGKSMNLNFNLK</sequence>
<dbReference type="PANTHER" id="PTHR42881">
    <property type="entry name" value="PROLYL ENDOPEPTIDASE"/>
    <property type="match status" value="1"/>
</dbReference>
<evidence type="ECO:0000313" key="11">
    <source>
        <dbReference type="Proteomes" id="UP000695562"/>
    </source>
</evidence>
<evidence type="ECO:0000259" key="8">
    <source>
        <dbReference type="Pfam" id="PF00326"/>
    </source>
</evidence>
<dbReference type="FunFam" id="3.40.50.1820:FF:000005">
    <property type="entry name" value="Prolyl endopeptidase"/>
    <property type="match status" value="1"/>
</dbReference>
<protein>
    <recommendedName>
        <fullName evidence="6">Prolyl endopeptidase</fullName>
        <ecNumber evidence="6">3.4.21.-</ecNumber>
    </recommendedName>
</protein>
<dbReference type="Proteomes" id="UP000695562">
    <property type="component" value="Unassembled WGS sequence"/>
</dbReference>
<dbReference type="Gene3D" id="2.130.10.120">
    <property type="entry name" value="Prolyl oligopeptidase, N-terminal domain"/>
    <property type="match status" value="1"/>
</dbReference>
<evidence type="ECO:0000256" key="7">
    <source>
        <dbReference type="SAM" id="MobiDB-lite"/>
    </source>
</evidence>
<organism evidence="10 11">
    <name type="scientific">Polysphondylium violaceum</name>
    <dbReference type="NCBI Taxonomy" id="133409"/>
    <lineage>
        <taxon>Eukaryota</taxon>
        <taxon>Amoebozoa</taxon>
        <taxon>Evosea</taxon>
        <taxon>Eumycetozoa</taxon>
        <taxon>Dictyostelia</taxon>
        <taxon>Dictyosteliales</taxon>
        <taxon>Dictyosteliaceae</taxon>
        <taxon>Polysphondylium</taxon>
    </lineage>
</organism>
<dbReference type="Pfam" id="PF02897">
    <property type="entry name" value="Peptidase_S9_N"/>
    <property type="match status" value="1"/>
</dbReference>
<keyword evidence="11" id="KW-1185">Reference proteome</keyword>
<keyword evidence="5 6" id="KW-0720">Serine protease</keyword>
<feature type="region of interest" description="Disordered" evidence="7">
    <location>
        <begin position="1"/>
        <end position="22"/>
    </location>
</feature>
<dbReference type="GO" id="GO:0005829">
    <property type="term" value="C:cytosol"/>
    <property type="evidence" value="ECO:0007669"/>
    <property type="project" value="TreeGrafter"/>
</dbReference>
<dbReference type="InterPro" id="IPR002470">
    <property type="entry name" value="Peptidase_S9A"/>
</dbReference>
<name>A0A8J4PRA8_9MYCE</name>
<evidence type="ECO:0000256" key="2">
    <source>
        <dbReference type="ARBA" id="ARBA00005228"/>
    </source>
</evidence>
<proteinExistence type="inferred from homology"/>
<dbReference type="PROSITE" id="PS00708">
    <property type="entry name" value="PRO_ENDOPEP_SER"/>
    <property type="match status" value="1"/>
</dbReference>